<comment type="caution">
    <text evidence="2">The sequence shown here is derived from an EMBL/GenBank/DDBJ whole genome shotgun (WGS) entry which is preliminary data.</text>
</comment>
<name>A0A0F8XR02_9ZZZZ</name>
<organism evidence="2">
    <name type="scientific">marine sediment metagenome</name>
    <dbReference type="NCBI Taxonomy" id="412755"/>
    <lineage>
        <taxon>unclassified sequences</taxon>
        <taxon>metagenomes</taxon>
        <taxon>ecological metagenomes</taxon>
    </lineage>
</organism>
<evidence type="ECO:0000313" key="2">
    <source>
        <dbReference type="EMBL" id="KKK44499.1"/>
    </source>
</evidence>
<dbReference type="AlphaFoldDB" id="A0A0F8XR02"/>
<protein>
    <submittedName>
        <fullName evidence="2">Uncharacterized protein</fullName>
    </submittedName>
</protein>
<gene>
    <name evidence="2" type="ORF">LCGC14_3167020</name>
</gene>
<feature type="non-terminal residue" evidence="2">
    <location>
        <position position="1"/>
    </location>
</feature>
<feature type="region of interest" description="Disordered" evidence="1">
    <location>
        <begin position="79"/>
        <end position="101"/>
    </location>
</feature>
<sequence length="101" mass="11302">ARRVRVDIERGRYRDVQTRAKVIARTETAFAQSTSTIERSREAGVQMAIVFDNRTGFDDDICSAMDGITVTLDEAQALAADEHPNGTRSFSPLIQEDQQEQ</sequence>
<reference evidence="2" key="1">
    <citation type="journal article" date="2015" name="Nature">
        <title>Complex archaea that bridge the gap between prokaryotes and eukaryotes.</title>
        <authorList>
            <person name="Spang A."/>
            <person name="Saw J.H."/>
            <person name="Jorgensen S.L."/>
            <person name="Zaremba-Niedzwiedzka K."/>
            <person name="Martijn J."/>
            <person name="Lind A.E."/>
            <person name="van Eijk R."/>
            <person name="Schleper C."/>
            <person name="Guy L."/>
            <person name="Ettema T.J."/>
        </authorList>
    </citation>
    <scope>NUCLEOTIDE SEQUENCE</scope>
</reference>
<proteinExistence type="predicted"/>
<accession>A0A0F8XR02</accession>
<dbReference type="EMBL" id="LAZR01070173">
    <property type="protein sequence ID" value="KKK44499.1"/>
    <property type="molecule type" value="Genomic_DNA"/>
</dbReference>
<evidence type="ECO:0000256" key="1">
    <source>
        <dbReference type="SAM" id="MobiDB-lite"/>
    </source>
</evidence>